<name>A0A1I6PVD4_9CAUL</name>
<dbReference type="EMBL" id="FOZV01000002">
    <property type="protein sequence ID" value="SFS44201.1"/>
    <property type="molecule type" value="Genomic_DNA"/>
</dbReference>
<reference evidence="2" key="1">
    <citation type="submission" date="2016-10" db="EMBL/GenBank/DDBJ databases">
        <authorList>
            <person name="Varghese N."/>
            <person name="Submissions S."/>
        </authorList>
    </citation>
    <scope>NUCLEOTIDE SEQUENCE [LARGE SCALE GENOMIC DNA]</scope>
    <source>
        <strain evidence="2">CGMCC 1.10683</strain>
    </source>
</reference>
<evidence type="ECO:0000313" key="1">
    <source>
        <dbReference type="EMBL" id="SFS44201.1"/>
    </source>
</evidence>
<protein>
    <submittedName>
        <fullName evidence="1">Heme oxygenase</fullName>
    </submittedName>
</protein>
<dbReference type="CDD" id="cd19166">
    <property type="entry name" value="HemeO-bac"/>
    <property type="match status" value="1"/>
</dbReference>
<dbReference type="AlphaFoldDB" id="A0A1I6PVD4"/>
<dbReference type="Gene3D" id="1.20.910.10">
    <property type="entry name" value="Heme oxygenase-like"/>
    <property type="match status" value="1"/>
</dbReference>
<evidence type="ECO:0000313" key="2">
    <source>
        <dbReference type="Proteomes" id="UP000198788"/>
    </source>
</evidence>
<dbReference type="Proteomes" id="UP000198788">
    <property type="component" value="Unassembled WGS sequence"/>
</dbReference>
<dbReference type="RefSeq" id="WP_092308029.1">
    <property type="nucleotide sequence ID" value="NZ_FOZV01000002.1"/>
</dbReference>
<proteinExistence type="predicted"/>
<dbReference type="OrthoDB" id="9149607at2"/>
<dbReference type="InterPro" id="IPR016084">
    <property type="entry name" value="Haem_Oase-like_multi-hlx"/>
</dbReference>
<dbReference type="SUPFAM" id="SSF48613">
    <property type="entry name" value="Heme oxygenase-like"/>
    <property type="match status" value="1"/>
</dbReference>
<accession>A0A1I6PVD4</accession>
<dbReference type="STRING" id="871741.SAMN05192570_1316"/>
<keyword evidence="2" id="KW-1185">Reference proteome</keyword>
<organism evidence="1 2">
    <name type="scientific">Brevundimonas viscosa</name>
    <dbReference type="NCBI Taxonomy" id="871741"/>
    <lineage>
        <taxon>Bacteria</taxon>
        <taxon>Pseudomonadati</taxon>
        <taxon>Pseudomonadota</taxon>
        <taxon>Alphaproteobacteria</taxon>
        <taxon>Caulobacterales</taxon>
        <taxon>Caulobacteraceae</taxon>
        <taxon>Brevundimonas</taxon>
    </lineage>
</organism>
<gene>
    <name evidence="1" type="ORF">SAMN05192570_1316</name>
</gene>
<sequence length="193" mass="21191">MKSSPVLHALRLATGDLHREIEAESRVELRLRDSATRPAMVACFLDFHRRVEAVVEPWRDELRDGGFEVRPRVREMREDLERLGGVDEAGEVASAAPTFGEALGWLYVAEGSMLGGRVIRRGLLQDGVPLTGLGFLDPWGDATGDHWRAFVTAMESACASGRVRQTDVLKGGRDAFKLAFALLVPPRPIESAA</sequence>